<sequence length="365" mass="39449">MISPPSLSLLRSTPRLLLPTLACTAFLSRSSLPLRLCSQPSPPPSSPPSPGSSGHETLSSPLAAMGDAASSLSSSRDGCLLVLCGKSSAEEAQARSLASSGNLKLLGAGEEVALSLSCYGEGDLATMGFRAQEYMDALSTRRFGRFLAWSPRLPSTHDIVSRNFCELPLGAVCVADVQFKGRGRTGNVWESPAGCLMFSFTLEMEDGRVVPLLQYVVSLAVTEAIKGLCHAKVSNFIIIAFTLLVSLFMHTLADVREGLPNLSLRIKWPNDLYLNGLKLGGILCTSSYRSKKFHVSAGVGLNVDNEKPTLCLNSALKDANSSSHSLHKEEILASFFNNFEHLFETFLNKGDHLSFILLFLHLLNW</sequence>
<accession>A0A843V1J4</accession>
<comment type="caution">
    <text evidence="5">The sequence shown here is derived from an EMBL/GenBank/DDBJ whole genome shotgun (WGS) entry which is preliminary data.</text>
</comment>
<dbReference type="GO" id="GO:0005737">
    <property type="term" value="C:cytoplasm"/>
    <property type="evidence" value="ECO:0007669"/>
    <property type="project" value="TreeGrafter"/>
</dbReference>
<dbReference type="SUPFAM" id="SSF55681">
    <property type="entry name" value="Class II aaRS and biotin synthetases"/>
    <property type="match status" value="1"/>
</dbReference>
<dbReference type="GO" id="GO:0004077">
    <property type="term" value="F:biotin--[biotin carboxyl-carrier protein] ligase activity"/>
    <property type="evidence" value="ECO:0007669"/>
    <property type="project" value="InterPro"/>
</dbReference>
<dbReference type="OrthoDB" id="10250105at2759"/>
<dbReference type="PROSITE" id="PS51733">
    <property type="entry name" value="BPL_LPL_CATALYTIC"/>
    <property type="match status" value="1"/>
</dbReference>
<keyword evidence="2" id="KW-0436">Ligase</keyword>
<dbReference type="PANTHER" id="PTHR12835:SF5">
    <property type="entry name" value="BIOTIN--PROTEIN LIGASE"/>
    <property type="match status" value="1"/>
</dbReference>
<name>A0A843V1J4_COLES</name>
<dbReference type="InterPro" id="IPR045864">
    <property type="entry name" value="aa-tRNA-synth_II/BPL/LPL"/>
</dbReference>
<evidence type="ECO:0000313" key="6">
    <source>
        <dbReference type="Proteomes" id="UP000652761"/>
    </source>
</evidence>
<keyword evidence="6" id="KW-1185">Reference proteome</keyword>
<evidence type="ECO:0000256" key="1">
    <source>
        <dbReference type="ARBA" id="ARBA00009934"/>
    </source>
</evidence>
<feature type="compositionally biased region" description="Pro residues" evidence="3">
    <location>
        <begin position="40"/>
        <end position="50"/>
    </location>
</feature>
<dbReference type="Gene3D" id="3.30.930.10">
    <property type="entry name" value="Bira Bifunctional Protein, Domain 2"/>
    <property type="match status" value="1"/>
</dbReference>
<dbReference type="InterPro" id="IPR004143">
    <property type="entry name" value="BPL_LPL_catalytic"/>
</dbReference>
<dbReference type="CDD" id="cd16442">
    <property type="entry name" value="BPL"/>
    <property type="match status" value="1"/>
</dbReference>
<evidence type="ECO:0000256" key="2">
    <source>
        <dbReference type="ARBA" id="ARBA00022598"/>
    </source>
</evidence>
<dbReference type="Pfam" id="PF03099">
    <property type="entry name" value="BPL_LplA_LipB"/>
    <property type="match status" value="1"/>
</dbReference>
<feature type="region of interest" description="Disordered" evidence="3">
    <location>
        <begin position="37"/>
        <end position="60"/>
    </location>
</feature>
<reference evidence="5" key="1">
    <citation type="submission" date="2017-07" db="EMBL/GenBank/DDBJ databases">
        <title>Taro Niue Genome Assembly and Annotation.</title>
        <authorList>
            <person name="Atibalentja N."/>
            <person name="Keating K."/>
            <person name="Fields C.J."/>
        </authorList>
    </citation>
    <scope>NUCLEOTIDE SEQUENCE</scope>
    <source>
        <strain evidence="5">Niue_2</strain>
        <tissue evidence="5">Leaf</tissue>
    </source>
</reference>
<evidence type="ECO:0000313" key="5">
    <source>
        <dbReference type="EMBL" id="MQL88976.1"/>
    </source>
</evidence>
<organism evidence="5 6">
    <name type="scientific">Colocasia esculenta</name>
    <name type="common">Wild taro</name>
    <name type="synonym">Arum esculentum</name>
    <dbReference type="NCBI Taxonomy" id="4460"/>
    <lineage>
        <taxon>Eukaryota</taxon>
        <taxon>Viridiplantae</taxon>
        <taxon>Streptophyta</taxon>
        <taxon>Embryophyta</taxon>
        <taxon>Tracheophyta</taxon>
        <taxon>Spermatophyta</taxon>
        <taxon>Magnoliopsida</taxon>
        <taxon>Liliopsida</taxon>
        <taxon>Araceae</taxon>
        <taxon>Aroideae</taxon>
        <taxon>Colocasieae</taxon>
        <taxon>Colocasia</taxon>
    </lineage>
</organism>
<dbReference type="AlphaFoldDB" id="A0A843V1J4"/>
<dbReference type="PANTHER" id="PTHR12835">
    <property type="entry name" value="BIOTIN PROTEIN LIGASE"/>
    <property type="match status" value="1"/>
</dbReference>
<protein>
    <recommendedName>
        <fullName evidence="4">BPL/LPL catalytic domain-containing protein</fullName>
    </recommendedName>
</protein>
<proteinExistence type="inferred from homology"/>
<comment type="similarity">
    <text evidence="1">Belongs to the biotin--protein ligase family.</text>
</comment>
<evidence type="ECO:0000259" key="4">
    <source>
        <dbReference type="PROSITE" id="PS51733"/>
    </source>
</evidence>
<dbReference type="EMBL" id="NMUH01001107">
    <property type="protein sequence ID" value="MQL88976.1"/>
    <property type="molecule type" value="Genomic_DNA"/>
</dbReference>
<evidence type="ECO:0000256" key="3">
    <source>
        <dbReference type="SAM" id="MobiDB-lite"/>
    </source>
</evidence>
<dbReference type="Proteomes" id="UP000652761">
    <property type="component" value="Unassembled WGS sequence"/>
</dbReference>
<gene>
    <name evidence="5" type="ORF">Taro_021545</name>
</gene>
<dbReference type="InterPro" id="IPR004408">
    <property type="entry name" value="Biotin_CoA_COase_ligase"/>
</dbReference>
<feature type="domain" description="BPL/LPL catalytic" evidence="4">
    <location>
        <begin position="132"/>
        <end position="347"/>
    </location>
</feature>